<feature type="compositionally biased region" description="Low complexity" evidence="1">
    <location>
        <begin position="478"/>
        <end position="497"/>
    </location>
</feature>
<dbReference type="HOGENOM" id="CLU_514045_0_0_1"/>
<name>A0A0C3B205_SERVB</name>
<reference evidence="4 5" key="1">
    <citation type="submission" date="2014-04" db="EMBL/GenBank/DDBJ databases">
        <authorList>
            <consortium name="DOE Joint Genome Institute"/>
            <person name="Kuo A."/>
            <person name="Zuccaro A."/>
            <person name="Kohler A."/>
            <person name="Nagy L.G."/>
            <person name="Floudas D."/>
            <person name="Copeland A."/>
            <person name="Barry K.W."/>
            <person name="Cichocki N."/>
            <person name="Veneault-Fourrey C."/>
            <person name="LaButti K."/>
            <person name="Lindquist E.A."/>
            <person name="Lipzen A."/>
            <person name="Lundell T."/>
            <person name="Morin E."/>
            <person name="Murat C."/>
            <person name="Sun H."/>
            <person name="Tunlid A."/>
            <person name="Henrissat B."/>
            <person name="Grigoriev I.V."/>
            <person name="Hibbett D.S."/>
            <person name="Martin F."/>
            <person name="Nordberg H.P."/>
            <person name="Cantor M.N."/>
            <person name="Hua S.X."/>
        </authorList>
    </citation>
    <scope>NUCLEOTIDE SEQUENCE [LARGE SCALE GENOMIC DNA]</scope>
    <source>
        <strain evidence="4 5">MAFF 305830</strain>
    </source>
</reference>
<dbReference type="OrthoDB" id="3259102at2759"/>
<dbReference type="Proteomes" id="UP000054097">
    <property type="component" value="Unassembled WGS sequence"/>
</dbReference>
<protein>
    <recommendedName>
        <fullName evidence="3">Deoxyribonuclease NucA/NucB domain-containing protein</fullName>
    </recommendedName>
</protein>
<feature type="signal peptide" evidence="2">
    <location>
        <begin position="1"/>
        <end position="26"/>
    </location>
</feature>
<sequence>MVSRLLLLWIAFVGPGWLNQQHSALAEPLHELSAGIFESISSTNTFFQDFSDPTSQYFKRAWVDGPNSTNIDPFEYGGAEDLDAVQERATDAVPAEHEHAHSGVLAATPLDVRRQEVLAVVPDTVSMVRPVAMVKAVLVQEERVAGQVHALQESSVAVEFHALHRVVVVAAHLGEVVQLEQNVVEDLVALHRMPFVAPTDTAKKGKSAEEEDEQQEPDMPTIIFPNLEMNEIFENMCRGIMKRGLVYGPQMDVLTYAGPAVVPANRRAAGCGTTLRCGRGSDPDGVYGNVTRQCDEYPFASTREGGTDAHIGCVPWWQNSWQGIYYGSWISLVRLQVGKKFRVILAGIDCSTVPQSELEPPDLYKRQSTGETVISGSSLNGTWIDPTKFGNLTSNEGRGAFMVPLPELKAGLYSIPFTLGPGNISAMAVYDADGQELARKNNTGLQDSLSFTLQDDDMDAVLVAWASTREVQVDYSARRTPLPSTSSSSQLPQGTSAGTSGASETITKQGTLWTLGVLTVALTMASLMGL</sequence>
<dbReference type="InterPro" id="IPR029476">
    <property type="entry name" value="DNase_NucA_NucB"/>
</dbReference>
<evidence type="ECO:0000313" key="4">
    <source>
        <dbReference type="EMBL" id="KIM25556.1"/>
    </source>
</evidence>
<evidence type="ECO:0000313" key="5">
    <source>
        <dbReference type="Proteomes" id="UP000054097"/>
    </source>
</evidence>
<feature type="chain" id="PRO_5002161525" description="Deoxyribonuclease NucA/NucB domain-containing protein" evidence="2">
    <location>
        <begin position="27"/>
        <end position="530"/>
    </location>
</feature>
<organism evidence="4 5">
    <name type="scientific">Serendipita vermifera MAFF 305830</name>
    <dbReference type="NCBI Taxonomy" id="933852"/>
    <lineage>
        <taxon>Eukaryota</taxon>
        <taxon>Fungi</taxon>
        <taxon>Dikarya</taxon>
        <taxon>Basidiomycota</taxon>
        <taxon>Agaricomycotina</taxon>
        <taxon>Agaricomycetes</taxon>
        <taxon>Sebacinales</taxon>
        <taxon>Serendipitaceae</taxon>
        <taxon>Serendipita</taxon>
    </lineage>
</organism>
<dbReference type="AlphaFoldDB" id="A0A0C3B205"/>
<proteinExistence type="predicted"/>
<dbReference type="EMBL" id="KN824313">
    <property type="protein sequence ID" value="KIM25556.1"/>
    <property type="molecule type" value="Genomic_DNA"/>
</dbReference>
<accession>A0A0C3B205</accession>
<gene>
    <name evidence="4" type="ORF">M408DRAFT_26106</name>
</gene>
<evidence type="ECO:0000259" key="3">
    <source>
        <dbReference type="Pfam" id="PF14040"/>
    </source>
</evidence>
<keyword evidence="5" id="KW-1185">Reference proteome</keyword>
<feature type="domain" description="Deoxyribonuclease NucA/NucB" evidence="3">
    <location>
        <begin position="255"/>
        <end position="343"/>
    </location>
</feature>
<dbReference type="STRING" id="933852.A0A0C3B205"/>
<evidence type="ECO:0000256" key="2">
    <source>
        <dbReference type="SAM" id="SignalP"/>
    </source>
</evidence>
<feature type="region of interest" description="Disordered" evidence="1">
    <location>
        <begin position="476"/>
        <end position="503"/>
    </location>
</feature>
<dbReference type="Pfam" id="PF14040">
    <property type="entry name" value="DNase_NucA_NucB"/>
    <property type="match status" value="1"/>
</dbReference>
<reference evidence="5" key="2">
    <citation type="submission" date="2015-01" db="EMBL/GenBank/DDBJ databases">
        <title>Evolutionary Origins and Diversification of the Mycorrhizal Mutualists.</title>
        <authorList>
            <consortium name="DOE Joint Genome Institute"/>
            <consortium name="Mycorrhizal Genomics Consortium"/>
            <person name="Kohler A."/>
            <person name="Kuo A."/>
            <person name="Nagy L.G."/>
            <person name="Floudas D."/>
            <person name="Copeland A."/>
            <person name="Barry K.W."/>
            <person name="Cichocki N."/>
            <person name="Veneault-Fourrey C."/>
            <person name="LaButti K."/>
            <person name="Lindquist E.A."/>
            <person name="Lipzen A."/>
            <person name="Lundell T."/>
            <person name="Morin E."/>
            <person name="Murat C."/>
            <person name="Riley R."/>
            <person name="Ohm R."/>
            <person name="Sun H."/>
            <person name="Tunlid A."/>
            <person name="Henrissat B."/>
            <person name="Grigoriev I.V."/>
            <person name="Hibbett D.S."/>
            <person name="Martin F."/>
        </authorList>
    </citation>
    <scope>NUCLEOTIDE SEQUENCE [LARGE SCALE GENOMIC DNA]</scope>
    <source>
        <strain evidence="5">MAFF 305830</strain>
    </source>
</reference>
<evidence type="ECO:0000256" key="1">
    <source>
        <dbReference type="SAM" id="MobiDB-lite"/>
    </source>
</evidence>
<keyword evidence="2" id="KW-0732">Signal</keyword>